<protein>
    <recommendedName>
        <fullName evidence="6">NlpC/P60 domain-containing protein</fullName>
    </recommendedName>
</protein>
<keyword evidence="4" id="KW-0788">Thiol protease</keyword>
<dbReference type="InterPro" id="IPR051202">
    <property type="entry name" value="Peptidase_C40"/>
</dbReference>
<feature type="compositionally biased region" description="Low complexity" evidence="5">
    <location>
        <begin position="28"/>
        <end position="44"/>
    </location>
</feature>
<dbReference type="InterPro" id="IPR000064">
    <property type="entry name" value="NLP_P60_dom"/>
</dbReference>
<gene>
    <name evidence="7" type="ORF">GCM10025790_15110</name>
</gene>
<dbReference type="PROSITE" id="PS51935">
    <property type="entry name" value="NLPC_P60"/>
    <property type="match status" value="1"/>
</dbReference>
<dbReference type="PANTHER" id="PTHR47053:SF1">
    <property type="entry name" value="MUREIN DD-ENDOPEPTIDASE MEPH-RELATED"/>
    <property type="match status" value="1"/>
</dbReference>
<feature type="region of interest" description="Disordered" evidence="5">
    <location>
        <begin position="28"/>
        <end position="52"/>
    </location>
</feature>
<dbReference type="Gene3D" id="3.90.1720.10">
    <property type="entry name" value="endopeptidase domain like (from Nostoc punctiforme)"/>
    <property type="match status" value="1"/>
</dbReference>
<evidence type="ECO:0000256" key="1">
    <source>
        <dbReference type="ARBA" id="ARBA00007074"/>
    </source>
</evidence>
<evidence type="ECO:0000256" key="2">
    <source>
        <dbReference type="ARBA" id="ARBA00022670"/>
    </source>
</evidence>
<name>A0ABP9FXA1_9MICC</name>
<keyword evidence="3" id="KW-0378">Hydrolase</keyword>
<evidence type="ECO:0000259" key="6">
    <source>
        <dbReference type="PROSITE" id="PS51935"/>
    </source>
</evidence>
<dbReference type="Pfam" id="PF00877">
    <property type="entry name" value="NLPC_P60"/>
    <property type="match status" value="1"/>
</dbReference>
<dbReference type="PANTHER" id="PTHR47053">
    <property type="entry name" value="MUREIN DD-ENDOPEPTIDASE MEPH-RELATED"/>
    <property type="match status" value="1"/>
</dbReference>
<dbReference type="InterPro" id="IPR038765">
    <property type="entry name" value="Papain-like_cys_pep_sf"/>
</dbReference>
<dbReference type="SUPFAM" id="SSF54001">
    <property type="entry name" value="Cysteine proteinases"/>
    <property type="match status" value="1"/>
</dbReference>
<proteinExistence type="inferred from homology"/>
<accession>A0ABP9FXA1</accession>
<evidence type="ECO:0000256" key="3">
    <source>
        <dbReference type="ARBA" id="ARBA00022801"/>
    </source>
</evidence>
<comment type="similarity">
    <text evidence="1">Belongs to the peptidase C40 family.</text>
</comment>
<keyword evidence="2" id="KW-0645">Protease</keyword>
<sequence>MTFVAALGRVGQIESALSAVTGTQPPITTAPSAGAAPSTATSPGMLSGNQSLSAGSAVATELSGADMAGPEFEALMRVLSYSGPSTEQQLSAGGGVAAASGSVSLPALGTAESVPNGGDAGEQLVETARKYLGVPYVWGGNDPRTGLDCSGLVKLALSELGVSMPRVAIDQARMGEEVPSLDEARPGDLIVTHEGGHIGIYVGEGQMIHAPRPGRSVAIDPVSHVTDSRGIMTIRRVVEDTAQSGSGSEASAVRLNAADQVAAERTMFEAAVGASERMSEGTQR</sequence>
<dbReference type="EMBL" id="BAABLW010000007">
    <property type="protein sequence ID" value="GAA4920068.1"/>
    <property type="molecule type" value="Genomic_DNA"/>
</dbReference>
<evidence type="ECO:0000313" key="7">
    <source>
        <dbReference type="EMBL" id="GAA4920068.1"/>
    </source>
</evidence>
<evidence type="ECO:0000313" key="8">
    <source>
        <dbReference type="Proteomes" id="UP001500368"/>
    </source>
</evidence>
<dbReference type="RefSeq" id="WP_345477450.1">
    <property type="nucleotide sequence ID" value="NZ_BAABLW010000007.1"/>
</dbReference>
<keyword evidence="8" id="KW-1185">Reference proteome</keyword>
<reference evidence="8" key="1">
    <citation type="journal article" date="2019" name="Int. J. Syst. Evol. Microbiol.">
        <title>The Global Catalogue of Microorganisms (GCM) 10K type strain sequencing project: providing services to taxonomists for standard genome sequencing and annotation.</title>
        <authorList>
            <consortium name="The Broad Institute Genomics Platform"/>
            <consortium name="The Broad Institute Genome Sequencing Center for Infectious Disease"/>
            <person name="Wu L."/>
            <person name="Ma J."/>
        </authorList>
    </citation>
    <scope>NUCLEOTIDE SEQUENCE [LARGE SCALE GENOMIC DNA]</scope>
    <source>
        <strain evidence="8">JCM 19129</strain>
    </source>
</reference>
<evidence type="ECO:0000256" key="5">
    <source>
        <dbReference type="SAM" id="MobiDB-lite"/>
    </source>
</evidence>
<dbReference type="Proteomes" id="UP001500368">
    <property type="component" value="Unassembled WGS sequence"/>
</dbReference>
<comment type="caution">
    <text evidence="7">The sequence shown here is derived from an EMBL/GenBank/DDBJ whole genome shotgun (WGS) entry which is preliminary data.</text>
</comment>
<organism evidence="7 8">
    <name type="scientific">Nesterenkonia rhizosphaerae</name>
    <dbReference type="NCBI Taxonomy" id="1348272"/>
    <lineage>
        <taxon>Bacteria</taxon>
        <taxon>Bacillati</taxon>
        <taxon>Actinomycetota</taxon>
        <taxon>Actinomycetes</taxon>
        <taxon>Micrococcales</taxon>
        <taxon>Micrococcaceae</taxon>
        <taxon>Nesterenkonia</taxon>
    </lineage>
</organism>
<feature type="domain" description="NlpC/P60" evidence="6">
    <location>
        <begin position="118"/>
        <end position="238"/>
    </location>
</feature>
<evidence type="ECO:0000256" key="4">
    <source>
        <dbReference type="ARBA" id="ARBA00022807"/>
    </source>
</evidence>